<keyword evidence="3" id="KW-1185">Reference proteome</keyword>
<dbReference type="EMBL" id="PVTF01000002">
    <property type="protein sequence ID" value="PRY45103.1"/>
    <property type="molecule type" value="Genomic_DNA"/>
</dbReference>
<proteinExistence type="predicted"/>
<comment type="caution">
    <text evidence="2">The sequence shown here is derived from an EMBL/GenBank/DDBJ whole genome shotgun (WGS) entry which is preliminary data.</text>
</comment>
<evidence type="ECO:0000313" key="3">
    <source>
        <dbReference type="Proteomes" id="UP000239494"/>
    </source>
</evidence>
<evidence type="ECO:0000313" key="2">
    <source>
        <dbReference type="EMBL" id="PRY45103.1"/>
    </source>
</evidence>
<sequence length="56" mass="5444">MELGLLGAVDANRAALPGTLDRGAGTLLSTTGGAAVGASAPRGLTVRRGRSRAEPG</sequence>
<reference evidence="2 3" key="1">
    <citation type="submission" date="2018-03" db="EMBL/GenBank/DDBJ databases">
        <title>Genomic Encyclopedia of Archaeal and Bacterial Type Strains, Phase II (KMG-II): from individual species to whole genera.</title>
        <authorList>
            <person name="Goeker M."/>
        </authorList>
    </citation>
    <scope>NUCLEOTIDE SEQUENCE [LARGE SCALE GENOMIC DNA]</scope>
    <source>
        <strain evidence="2 3">DSM 44720</strain>
    </source>
</reference>
<name>A0A2T0THJ0_9PSEU</name>
<accession>A0A2T0THJ0</accession>
<evidence type="ECO:0000256" key="1">
    <source>
        <dbReference type="SAM" id="MobiDB-lite"/>
    </source>
</evidence>
<dbReference type="Proteomes" id="UP000239494">
    <property type="component" value="Unassembled WGS sequence"/>
</dbReference>
<feature type="region of interest" description="Disordered" evidence="1">
    <location>
        <begin position="32"/>
        <end position="56"/>
    </location>
</feature>
<gene>
    <name evidence="2" type="ORF">CLV43_102668</name>
</gene>
<organism evidence="2 3">
    <name type="scientific">Umezawaea tangerina</name>
    <dbReference type="NCBI Taxonomy" id="84725"/>
    <lineage>
        <taxon>Bacteria</taxon>
        <taxon>Bacillati</taxon>
        <taxon>Actinomycetota</taxon>
        <taxon>Actinomycetes</taxon>
        <taxon>Pseudonocardiales</taxon>
        <taxon>Pseudonocardiaceae</taxon>
        <taxon>Umezawaea</taxon>
    </lineage>
</organism>
<dbReference type="AlphaFoldDB" id="A0A2T0THJ0"/>
<protein>
    <submittedName>
        <fullName evidence="2">Uncharacterized protein</fullName>
    </submittedName>
</protein>